<dbReference type="EMBL" id="JBHLXH010000001">
    <property type="protein sequence ID" value="MFC0221054.1"/>
    <property type="molecule type" value="Genomic_DNA"/>
</dbReference>
<gene>
    <name evidence="2" type="ORF">ACFFJG_01070</name>
</gene>
<dbReference type="RefSeq" id="WP_378516763.1">
    <property type="nucleotide sequence ID" value="NZ_CBCSDI010000003.1"/>
</dbReference>
<comment type="caution">
    <text evidence="2">The sequence shown here is derived from an EMBL/GenBank/DDBJ whole genome shotgun (WGS) entry which is preliminary data.</text>
</comment>
<evidence type="ECO:0008006" key="4">
    <source>
        <dbReference type="Google" id="ProtNLM"/>
    </source>
</evidence>
<accession>A0ABV6DWR7</accession>
<dbReference type="Proteomes" id="UP001589698">
    <property type="component" value="Unassembled WGS sequence"/>
</dbReference>
<proteinExistence type="predicted"/>
<protein>
    <recommendedName>
        <fullName evidence="4">HEAT repeat domain-containing protein</fullName>
    </recommendedName>
</protein>
<evidence type="ECO:0000313" key="2">
    <source>
        <dbReference type="EMBL" id="MFC0221054.1"/>
    </source>
</evidence>
<sequence length="205" mass="22262">MDEWGQLRARLAEAGVDGVEDLGRFTSKPEFFGGSRFDERGAMPVLIEALPTLSDLTLIGAVAGHLRRPWARPKAFDALLATFEAVAPHDASSAGWHLGDAVGTAAAANHVETLLRICQDKRYGVARQMVVHSLRRFKRAPFVPDTLLALIEDPDVALHAMGSLRSVLGAREALPHLERVERERAGTAVGDQATREAKKARKAIT</sequence>
<evidence type="ECO:0000256" key="1">
    <source>
        <dbReference type="SAM" id="MobiDB-lite"/>
    </source>
</evidence>
<reference evidence="2 3" key="1">
    <citation type="submission" date="2024-09" db="EMBL/GenBank/DDBJ databases">
        <authorList>
            <person name="Sun Q."/>
            <person name="Mori K."/>
        </authorList>
    </citation>
    <scope>NUCLEOTIDE SEQUENCE [LARGE SCALE GENOMIC DNA]</scope>
    <source>
        <strain evidence="2 3">CCM 8654</strain>
    </source>
</reference>
<name>A0ABV6DWR7_9ACTN</name>
<evidence type="ECO:0000313" key="3">
    <source>
        <dbReference type="Proteomes" id="UP001589698"/>
    </source>
</evidence>
<feature type="region of interest" description="Disordered" evidence="1">
    <location>
        <begin position="183"/>
        <end position="205"/>
    </location>
</feature>
<organism evidence="2 3">
    <name type="scientific">Nocardioides zeicaulis</name>
    <dbReference type="NCBI Taxonomy" id="1776857"/>
    <lineage>
        <taxon>Bacteria</taxon>
        <taxon>Bacillati</taxon>
        <taxon>Actinomycetota</taxon>
        <taxon>Actinomycetes</taxon>
        <taxon>Propionibacteriales</taxon>
        <taxon>Nocardioidaceae</taxon>
        <taxon>Nocardioides</taxon>
    </lineage>
</organism>
<keyword evidence="3" id="KW-1185">Reference proteome</keyword>